<evidence type="ECO:0000256" key="3">
    <source>
        <dbReference type="ARBA" id="ARBA00022989"/>
    </source>
</evidence>
<dbReference type="InterPro" id="IPR013106">
    <property type="entry name" value="Ig_V-set"/>
</dbReference>
<dbReference type="PANTHER" id="PTHR23278">
    <property type="entry name" value="SIDESTEP PROTEIN"/>
    <property type="match status" value="1"/>
</dbReference>
<keyword evidence="2" id="KW-0812">Transmembrane</keyword>
<dbReference type="InterPro" id="IPR013162">
    <property type="entry name" value="CD80_C2-set"/>
</dbReference>
<dbReference type="GeneID" id="114828211"/>
<dbReference type="SUPFAM" id="SSF48726">
    <property type="entry name" value="Immunoglobulin"/>
    <property type="match status" value="4"/>
</dbReference>
<comment type="subcellular location">
    <subcellularLocation>
        <location evidence="1">Membrane</location>
        <topology evidence="1">Single-pass membrane protein</topology>
    </subcellularLocation>
</comment>
<proteinExistence type="predicted"/>
<evidence type="ECO:0000313" key="9">
    <source>
        <dbReference type="RefSeq" id="XP_028967200.1"/>
    </source>
</evidence>
<dbReference type="Gene3D" id="2.60.40.10">
    <property type="entry name" value="Immunoglobulins"/>
    <property type="match status" value="4"/>
</dbReference>
<keyword evidence="8" id="KW-1185">Reference proteome</keyword>
<dbReference type="Pfam" id="PF08205">
    <property type="entry name" value="C2-set_2"/>
    <property type="match status" value="1"/>
</dbReference>
<feature type="domain" description="Ig-like" evidence="7">
    <location>
        <begin position="17"/>
        <end position="128"/>
    </location>
</feature>
<reference evidence="9" key="1">
    <citation type="submission" date="2025-08" db="UniProtKB">
        <authorList>
            <consortium name="RefSeq"/>
        </authorList>
    </citation>
    <scope>IDENTIFICATION</scope>
</reference>
<name>A0AAJ7WHJ3_9ACAR</name>
<dbReference type="PANTHER" id="PTHR23278:SF19">
    <property type="entry name" value="OBSCURIN"/>
    <property type="match status" value="1"/>
</dbReference>
<evidence type="ECO:0000256" key="2">
    <source>
        <dbReference type="ARBA" id="ARBA00022692"/>
    </source>
</evidence>
<keyword evidence="6" id="KW-0732">Signal</keyword>
<dbReference type="InterPro" id="IPR036179">
    <property type="entry name" value="Ig-like_dom_sf"/>
</dbReference>
<keyword evidence="5" id="KW-1015">Disulfide bond</keyword>
<dbReference type="InterPro" id="IPR013783">
    <property type="entry name" value="Ig-like_fold"/>
</dbReference>
<feature type="domain" description="Ig-like" evidence="7">
    <location>
        <begin position="142"/>
        <end position="249"/>
    </location>
</feature>
<dbReference type="Proteomes" id="UP000694867">
    <property type="component" value="Unplaced"/>
</dbReference>
<dbReference type="SMART" id="SM00409">
    <property type="entry name" value="IG"/>
    <property type="match status" value="4"/>
</dbReference>
<evidence type="ECO:0000256" key="5">
    <source>
        <dbReference type="ARBA" id="ARBA00023157"/>
    </source>
</evidence>
<protein>
    <submittedName>
        <fullName evidence="9">Cell adhesion molecule 4-like</fullName>
    </submittedName>
</protein>
<evidence type="ECO:0000313" key="8">
    <source>
        <dbReference type="Proteomes" id="UP000694867"/>
    </source>
</evidence>
<keyword evidence="3" id="KW-1133">Transmembrane helix</keyword>
<evidence type="ECO:0000259" key="7">
    <source>
        <dbReference type="PROSITE" id="PS50835"/>
    </source>
</evidence>
<gene>
    <name evidence="9" type="primary">LOC114828211</name>
</gene>
<feature type="domain" description="Ig-like" evidence="7">
    <location>
        <begin position="256"/>
        <end position="351"/>
    </location>
</feature>
<dbReference type="GO" id="GO:0016020">
    <property type="term" value="C:membrane"/>
    <property type="evidence" value="ECO:0007669"/>
    <property type="project" value="UniProtKB-SubCell"/>
</dbReference>
<evidence type="ECO:0000256" key="6">
    <source>
        <dbReference type="SAM" id="SignalP"/>
    </source>
</evidence>
<organism evidence="8 9">
    <name type="scientific">Galendromus occidentalis</name>
    <name type="common">western predatory mite</name>
    <dbReference type="NCBI Taxonomy" id="34638"/>
    <lineage>
        <taxon>Eukaryota</taxon>
        <taxon>Metazoa</taxon>
        <taxon>Ecdysozoa</taxon>
        <taxon>Arthropoda</taxon>
        <taxon>Chelicerata</taxon>
        <taxon>Arachnida</taxon>
        <taxon>Acari</taxon>
        <taxon>Parasitiformes</taxon>
        <taxon>Mesostigmata</taxon>
        <taxon>Gamasina</taxon>
        <taxon>Phytoseioidea</taxon>
        <taxon>Phytoseiidae</taxon>
        <taxon>Typhlodrominae</taxon>
        <taxon>Galendromus</taxon>
    </lineage>
</organism>
<feature type="chain" id="PRO_5042540012" evidence="6">
    <location>
        <begin position="21"/>
        <end position="468"/>
    </location>
</feature>
<dbReference type="InterPro" id="IPR003599">
    <property type="entry name" value="Ig_sub"/>
</dbReference>
<dbReference type="KEGG" id="goe:114828211"/>
<evidence type="ECO:0000256" key="4">
    <source>
        <dbReference type="ARBA" id="ARBA00023136"/>
    </source>
</evidence>
<feature type="domain" description="Ig-like" evidence="7">
    <location>
        <begin position="358"/>
        <end position="440"/>
    </location>
</feature>
<keyword evidence="4" id="KW-0472">Membrane</keyword>
<dbReference type="Pfam" id="PF07686">
    <property type="entry name" value="V-set"/>
    <property type="match status" value="1"/>
</dbReference>
<dbReference type="InterPro" id="IPR003598">
    <property type="entry name" value="Ig_sub2"/>
</dbReference>
<dbReference type="PROSITE" id="PS50835">
    <property type="entry name" value="IG_LIKE"/>
    <property type="match status" value="4"/>
</dbReference>
<dbReference type="Pfam" id="PF13895">
    <property type="entry name" value="Ig_2"/>
    <property type="match status" value="1"/>
</dbReference>
<feature type="signal peptide" evidence="6">
    <location>
        <begin position="1"/>
        <end position="20"/>
    </location>
</feature>
<dbReference type="RefSeq" id="XP_028967200.1">
    <property type="nucleotide sequence ID" value="XM_029111367.1"/>
</dbReference>
<accession>A0AAJ7WHJ3</accession>
<dbReference type="SMART" id="SM00408">
    <property type="entry name" value="IGc2"/>
    <property type="match status" value="4"/>
</dbReference>
<sequence>MNSLIVSFLIALLHAAPSASKESNVVLVKSSERFQVKCPSVPNRKRVQDIVWFKDNHTHPIYRYSAENAFSVFTHTTTHQHQPLEVWKGRVFSFIEEEQPTLTIGKANQGDSGVYVCQVTLSNRNTLSTSTTVLVVGDTNRPELFHSETGQRIKAFVGPVIEGNDLRITCVIQKGFSLQWYLNDRRIKEDNQSSLRATMLTSSGLKAKNSSVVQSRLTLRGLTRDMHGAMISCEARNENINLTSSVSVAVSLWTRPAEMRIQSRTFSAGVPASVECEIVGSRPVPEVTWRISGRPGQLASTFTHVSKDNAITTSVVTFVPTEEDQGRILICEARNQALQDFPGSTANQTLVLNVFYKPSVECSINRQGPLEDGATLVVFCKYRANPETAEIVWYRDGRRLEKSNAAVLVEHQATAKNSGRYACEVINAEGASRCDEIHVSVNAARPAGAFSSVLFVVCSTLVAVGFRN</sequence>
<dbReference type="InterPro" id="IPR007110">
    <property type="entry name" value="Ig-like_dom"/>
</dbReference>
<evidence type="ECO:0000256" key="1">
    <source>
        <dbReference type="ARBA" id="ARBA00004167"/>
    </source>
</evidence>
<dbReference type="AlphaFoldDB" id="A0AAJ7WHJ3"/>